<evidence type="ECO:0000313" key="10">
    <source>
        <dbReference type="EMBL" id="KAI1897947.1"/>
    </source>
</evidence>
<evidence type="ECO:0000256" key="4">
    <source>
        <dbReference type="ARBA" id="ARBA00022525"/>
    </source>
</evidence>
<evidence type="ECO:0000313" key="11">
    <source>
        <dbReference type="Proteomes" id="UP000829720"/>
    </source>
</evidence>
<evidence type="ECO:0000256" key="6">
    <source>
        <dbReference type="ARBA" id="ARBA00023329"/>
    </source>
</evidence>
<gene>
    <name evidence="10" type="ORF">AGOR_G00088540</name>
</gene>
<evidence type="ECO:0000256" key="1">
    <source>
        <dbReference type="ARBA" id="ARBA00004398"/>
    </source>
</evidence>
<evidence type="ECO:0000256" key="8">
    <source>
        <dbReference type="SAM" id="MobiDB-lite"/>
    </source>
</evidence>
<feature type="compositionally biased region" description="Basic and acidic residues" evidence="8">
    <location>
        <begin position="204"/>
        <end position="220"/>
    </location>
</feature>
<feature type="compositionally biased region" description="Basic and acidic residues" evidence="8">
    <location>
        <begin position="123"/>
        <end position="134"/>
    </location>
</feature>
<feature type="compositionally biased region" description="Basic and acidic residues" evidence="8">
    <location>
        <begin position="317"/>
        <end position="334"/>
    </location>
</feature>
<feature type="compositionally biased region" description="Basic and acidic residues" evidence="8">
    <location>
        <begin position="342"/>
        <end position="361"/>
    </location>
</feature>
<evidence type="ECO:0000256" key="9">
    <source>
        <dbReference type="SAM" id="SignalP"/>
    </source>
</evidence>
<dbReference type="OrthoDB" id="9948620at2759"/>
<sequence>MITRGCFFLTLMVNCVLSLPVSSHLEDEDVKVMKCIVEVIADALSTPHPIPVSQDCLDSLRADKRLISILRRQNFLKELQEIAVQGASERVLQQTEGKADHVTGGLTNKEDIPDRSMLAFLDRPADSVAEKREREDDEGAGSEGESREASEDGGDADRKGAGAEPDGHVSNSLNEEVEEEGEEKRASVEGDAEKEGDGNGTDDTQVKDVGETELAKDAPEVKPQGKQQSKEKKEVEPEPGEAQKAVEEKRDFGESQRRKEEQEKKEEEERELKRWGERDRPSERVGAASSRKMAEGELGGGAVDTDHPRGPRLPQEAPHHSKEEVQKEAHRSPEALELQMMARREAEEGSANRKTEDHEVESLAAIESELESMAQKLHELRRG</sequence>
<dbReference type="Pfam" id="PF01271">
    <property type="entry name" value="Granin"/>
    <property type="match status" value="2"/>
</dbReference>
<feature type="chain" id="PRO_5035807178" description="Chromogranin-A" evidence="9">
    <location>
        <begin position="19"/>
        <end position="383"/>
    </location>
</feature>
<dbReference type="InterPro" id="IPR018054">
    <property type="entry name" value="Chromogranin_CS"/>
</dbReference>
<dbReference type="AlphaFoldDB" id="A0A8T3DRG5"/>
<reference evidence="10" key="1">
    <citation type="submission" date="2021-01" db="EMBL/GenBank/DDBJ databases">
        <authorList>
            <person name="Zahm M."/>
            <person name="Roques C."/>
            <person name="Cabau C."/>
            <person name="Klopp C."/>
            <person name="Donnadieu C."/>
            <person name="Jouanno E."/>
            <person name="Lampietro C."/>
            <person name="Louis A."/>
            <person name="Herpin A."/>
            <person name="Echchiki A."/>
            <person name="Berthelot C."/>
            <person name="Parey E."/>
            <person name="Roest-Crollius H."/>
            <person name="Braasch I."/>
            <person name="Postlethwait J."/>
            <person name="Bobe J."/>
            <person name="Montfort J."/>
            <person name="Bouchez O."/>
            <person name="Begum T."/>
            <person name="Mejri S."/>
            <person name="Adams A."/>
            <person name="Chen W.-J."/>
            <person name="Guiguen Y."/>
        </authorList>
    </citation>
    <scope>NUCLEOTIDE SEQUENCE</scope>
    <source>
        <tissue evidence="10">Blood</tissue>
    </source>
</reference>
<proteinExistence type="inferred from homology"/>
<evidence type="ECO:0000256" key="7">
    <source>
        <dbReference type="ARBA" id="ARBA00040787"/>
    </source>
</evidence>
<keyword evidence="6" id="KW-0968">Cytoplasmic vesicle</keyword>
<feature type="region of interest" description="Disordered" evidence="8">
    <location>
        <begin position="94"/>
        <end position="361"/>
    </location>
</feature>
<dbReference type="GO" id="GO:0033604">
    <property type="term" value="P:negative regulation of catecholamine secretion"/>
    <property type="evidence" value="ECO:0007669"/>
    <property type="project" value="TreeGrafter"/>
</dbReference>
<feature type="signal peptide" evidence="9">
    <location>
        <begin position="1"/>
        <end position="18"/>
    </location>
</feature>
<dbReference type="GO" id="GO:0042742">
    <property type="term" value="P:defense response to bacterium"/>
    <property type="evidence" value="ECO:0007669"/>
    <property type="project" value="TreeGrafter"/>
</dbReference>
<dbReference type="GO" id="GO:0086030">
    <property type="term" value="P:adenylate cyclase-activating adrenergic receptor signaling pathway involved in cardiac muscle relaxation"/>
    <property type="evidence" value="ECO:0007669"/>
    <property type="project" value="TreeGrafter"/>
</dbReference>
<comment type="subcellular location">
    <subcellularLocation>
        <location evidence="1">Cytoplasmic vesicle</location>
        <location evidence="1">Secretory vesicle</location>
    </subcellularLocation>
    <subcellularLocation>
        <location evidence="2">Secreted</location>
    </subcellularLocation>
</comment>
<organism evidence="10 11">
    <name type="scientific">Albula goreensis</name>
    <dbReference type="NCBI Taxonomy" id="1534307"/>
    <lineage>
        <taxon>Eukaryota</taxon>
        <taxon>Metazoa</taxon>
        <taxon>Chordata</taxon>
        <taxon>Craniata</taxon>
        <taxon>Vertebrata</taxon>
        <taxon>Euteleostomi</taxon>
        <taxon>Actinopterygii</taxon>
        <taxon>Neopterygii</taxon>
        <taxon>Teleostei</taxon>
        <taxon>Albuliformes</taxon>
        <taxon>Albulidae</taxon>
        <taxon>Albula</taxon>
    </lineage>
</organism>
<dbReference type="EMBL" id="JAERUA010000007">
    <property type="protein sequence ID" value="KAI1897947.1"/>
    <property type="molecule type" value="Genomic_DNA"/>
</dbReference>
<evidence type="ECO:0000256" key="5">
    <source>
        <dbReference type="ARBA" id="ARBA00023157"/>
    </source>
</evidence>
<keyword evidence="11" id="KW-1185">Reference proteome</keyword>
<feature type="compositionally biased region" description="Basic and acidic residues" evidence="8">
    <location>
        <begin position="244"/>
        <end position="283"/>
    </location>
</feature>
<dbReference type="InterPro" id="IPR001819">
    <property type="entry name" value="Chromogranin_AB"/>
</dbReference>
<dbReference type="PANTHER" id="PTHR10583">
    <property type="entry name" value="CHROMOGRANIN"/>
    <property type="match status" value="1"/>
</dbReference>
<dbReference type="InterPro" id="IPR001990">
    <property type="entry name" value="Granin"/>
</dbReference>
<evidence type="ECO:0000256" key="3">
    <source>
        <dbReference type="ARBA" id="ARBA00005723"/>
    </source>
</evidence>
<feature type="compositionally biased region" description="Basic and acidic residues" evidence="8">
    <location>
        <begin position="144"/>
        <end position="167"/>
    </location>
</feature>
<keyword evidence="4" id="KW-0964">Secreted</keyword>
<protein>
    <recommendedName>
        <fullName evidence="7">Chromogranin-A</fullName>
    </recommendedName>
</protein>
<dbReference type="PANTHER" id="PTHR10583:SF1">
    <property type="entry name" value="CHROMOGRANIN-A"/>
    <property type="match status" value="1"/>
</dbReference>
<name>A0A8T3DRG5_9TELE</name>
<dbReference type="GO" id="GO:0030133">
    <property type="term" value="C:transport vesicle"/>
    <property type="evidence" value="ECO:0007669"/>
    <property type="project" value="UniProtKB-SubCell"/>
</dbReference>
<comment type="similarity">
    <text evidence="3">Belongs to the chromogranin/secretogranin protein family.</text>
</comment>
<evidence type="ECO:0000256" key="2">
    <source>
        <dbReference type="ARBA" id="ARBA00004613"/>
    </source>
</evidence>
<dbReference type="GO" id="GO:0042583">
    <property type="term" value="C:chromaffin granule"/>
    <property type="evidence" value="ECO:0007669"/>
    <property type="project" value="TreeGrafter"/>
</dbReference>
<dbReference type="Proteomes" id="UP000829720">
    <property type="component" value="Unassembled WGS sequence"/>
</dbReference>
<dbReference type="GO" id="GO:0046676">
    <property type="term" value="P:negative regulation of insulin secretion"/>
    <property type="evidence" value="ECO:0007669"/>
    <property type="project" value="TreeGrafter"/>
</dbReference>
<accession>A0A8T3DRG5</accession>
<comment type="caution">
    <text evidence="10">The sequence shown here is derived from an EMBL/GenBank/DDBJ whole genome shotgun (WGS) entry which is preliminary data.</text>
</comment>
<keyword evidence="5" id="KW-1015">Disulfide bond</keyword>
<feature type="compositionally biased region" description="Basic and acidic residues" evidence="8">
    <location>
        <begin position="182"/>
        <end position="197"/>
    </location>
</feature>
<dbReference type="GO" id="GO:0005615">
    <property type="term" value="C:extracellular space"/>
    <property type="evidence" value="ECO:0007669"/>
    <property type="project" value="TreeGrafter"/>
</dbReference>
<keyword evidence="9" id="KW-0732">Signal</keyword>
<dbReference type="PROSITE" id="PS00422">
    <property type="entry name" value="GRANINS_1"/>
    <property type="match status" value="1"/>
</dbReference>